<evidence type="ECO:0000313" key="2">
    <source>
        <dbReference type="EMBL" id="AEI45849.1"/>
    </source>
</evidence>
<dbReference type="NCBIfam" id="TIGR03725">
    <property type="entry name" value="T6A_YeaZ"/>
    <property type="match status" value="1"/>
</dbReference>
<gene>
    <name evidence="2" type="ordered locus">KNP414_07342</name>
</gene>
<dbReference type="GO" id="GO:0008233">
    <property type="term" value="F:peptidase activity"/>
    <property type="evidence" value="ECO:0007669"/>
    <property type="project" value="UniProtKB-KW"/>
</dbReference>
<evidence type="ECO:0000259" key="1">
    <source>
        <dbReference type="Pfam" id="PF00814"/>
    </source>
</evidence>
<dbReference type="AlphaFoldDB" id="F8FPN2"/>
<dbReference type="KEGG" id="pms:KNP414_07342"/>
<keyword evidence="2" id="KW-0645">Protease</keyword>
<keyword evidence="2" id="KW-0378">Hydrolase</keyword>
<dbReference type="Proteomes" id="UP000006620">
    <property type="component" value="Chromosome"/>
</dbReference>
<dbReference type="PANTHER" id="PTHR11735">
    <property type="entry name" value="TRNA N6-ADENOSINE THREONYLCARBAMOYLTRANSFERASE"/>
    <property type="match status" value="1"/>
</dbReference>
<reference evidence="3" key="1">
    <citation type="submission" date="2011-06" db="EMBL/GenBank/DDBJ databases">
        <title>Complete genome sequence of Paenibacillus mucilaginosus KNP414.</title>
        <authorList>
            <person name="Wang J."/>
            <person name="Hu S."/>
            <person name="Hu X."/>
            <person name="Zhang B."/>
            <person name="Dong D."/>
            <person name="Zhang S."/>
            <person name="Zhao K."/>
            <person name="Wu D."/>
        </authorList>
    </citation>
    <scope>NUCLEOTIDE SEQUENCE [LARGE SCALE GENOMIC DNA]</scope>
    <source>
        <strain evidence="3">KNP414</strain>
    </source>
</reference>
<dbReference type="SUPFAM" id="SSF53067">
    <property type="entry name" value="Actin-like ATPase domain"/>
    <property type="match status" value="2"/>
</dbReference>
<proteinExistence type="predicted"/>
<name>F8FPN2_PAEMK</name>
<dbReference type="Gene3D" id="3.30.420.40">
    <property type="match status" value="1"/>
</dbReference>
<dbReference type="InterPro" id="IPR000905">
    <property type="entry name" value="Gcp-like_dom"/>
</dbReference>
<protein>
    <submittedName>
        <fullName evidence="2">Peptidase M22 glycoprotease</fullName>
    </submittedName>
</protein>
<feature type="domain" description="Gcp-like" evidence="1">
    <location>
        <begin position="45"/>
        <end position="119"/>
    </location>
</feature>
<dbReference type="InterPro" id="IPR022496">
    <property type="entry name" value="T6A_TsaB"/>
</dbReference>
<sequence>MTTTSSGARQYEEEGLMLSVDTSTVSMTAALSRGGSLLGEITVSAERNHSLYVVPALQRLMEDSGVKPAELSAFTAGVGPGSYTGTRIGVTVAKTFAWTHGLALLGVSTLEALALGGLEEALHPQHASAENSDEETVDLRIVKDGDLGALERLLPTAPAGGTRWVIPLIDARRGQAFTGLYEASAAGWRCLVPDGIRLTSVWAEELLELVRLHKPQGVVCTGDAHLHGQALGVLQSGFEGEWNQTNFAFKARHVAELGRIRWQRGETEDVYGLVPNYTQLAEAEANLLAAKRT</sequence>
<evidence type="ECO:0000313" key="3">
    <source>
        <dbReference type="Proteomes" id="UP000006620"/>
    </source>
</evidence>
<dbReference type="PATRIC" id="fig|1036673.3.peg.6851"/>
<dbReference type="PANTHER" id="PTHR11735:SF11">
    <property type="entry name" value="TRNA THREONYLCARBAMOYLADENOSINE BIOSYNTHESIS PROTEIN TSAB"/>
    <property type="match status" value="1"/>
</dbReference>
<dbReference type="RefSeq" id="WP_013920990.1">
    <property type="nucleotide sequence ID" value="NC_015690.1"/>
</dbReference>
<dbReference type="GO" id="GO:0006508">
    <property type="term" value="P:proteolysis"/>
    <property type="evidence" value="ECO:0007669"/>
    <property type="project" value="UniProtKB-KW"/>
</dbReference>
<dbReference type="Pfam" id="PF00814">
    <property type="entry name" value="TsaD"/>
    <property type="match status" value="1"/>
</dbReference>
<dbReference type="EMBL" id="CP002869">
    <property type="protein sequence ID" value="AEI45849.1"/>
    <property type="molecule type" value="Genomic_DNA"/>
</dbReference>
<organism evidence="2 3">
    <name type="scientific">Paenibacillus mucilaginosus (strain KNP414)</name>
    <dbReference type="NCBI Taxonomy" id="1036673"/>
    <lineage>
        <taxon>Bacteria</taxon>
        <taxon>Bacillati</taxon>
        <taxon>Bacillota</taxon>
        <taxon>Bacilli</taxon>
        <taxon>Bacillales</taxon>
        <taxon>Paenibacillaceae</taxon>
        <taxon>Paenibacillus</taxon>
    </lineage>
</organism>
<reference evidence="2 3" key="2">
    <citation type="journal article" date="2013" name="Genome Announc.">
        <title>Genome Sequence of Growth-Improving Paenibacillus mucilaginosus Strain KNP414.</title>
        <authorList>
            <person name="Lu J.J."/>
            <person name="Wang J.F."/>
            <person name="Hu X.F."/>
        </authorList>
    </citation>
    <scope>NUCLEOTIDE SEQUENCE [LARGE SCALE GENOMIC DNA]</scope>
    <source>
        <strain evidence="2 3">KNP414</strain>
    </source>
</reference>
<dbReference type="InterPro" id="IPR043129">
    <property type="entry name" value="ATPase_NBD"/>
</dbReference>
<dbReference type="HOGENOM" id="CLU_064886_0_1_9"/>
<dbReference type="GO" id="GO:0005829">
    <property type="term" value="C:cytosol"/>
    <property type="evidence" value="ECO:0007669"/>
    <property type="project" value="TreeGrafter"/>
</dbReference>
<accession>F8FPN2</accession>
<dbReference type="GO" id="GO:0002949">
    <property type="term" value="P:tRNA threonylcarbamoyladenosine modification"/>
    <property type="evidence" value="ECO:0007669"/>
    <property type="project" value="InterPro"/>
</dbReference>